<dbReference type="EMBL" id="JADOUE010000001">
    <property type="protein sequence ID" value="MBG6122676.1"/>
    <property type="molecule type" value="Genomic_DNA"/>
</dbReference>
<reference evidence="2" key="1">
    <citation type="submission" date="2020-11" db="EMBL/GenBank/DDBJ databases">
        <title>Sequencing the genomes of 1000 actinobacteria strains.</title>
        <authorList>
            <person name="Klenk H.-P."/>
        </authorList>
    </citation>
    <scope>NUCLEOTIDE SEQUENCE</scope>
    <source>
        <strain evidence="2">DSM 45632</strain>
    </source>
</reference>
<dbReference type="Proteomes" id="UP000658613">
    <property type="component" value="Unassembled WGS sequence"/>
</dbReference>
<gene>
    <name evidence="2" type="ORF">IW254_001645</name>
</gene>
<evidence type="ECO:0000313" key="2">
    <source>
        <dbReference type="EMBL" id="MBG6122676.1"/>
    </source>
</evidence>
<dbReference type="SUPFAM" id="SSF54427">
    <property type="entry name" value="NTF2-like"/>
    <property type="match status" value="1"/>
</dbReference>
<sequence>MLDFDTLLALEHRGWDSLTNGTGGTFYGELMTEDAVMILVNGMILDRATIAASLNDAPPWDSYSITDAQLIPVSIETATLVYHATSQRGEDTFEAIMSSTYTLIDGSPALTLYQQTTITH</sequence>
<organism evidence="2 3">
    <name type="scientific">Corynebacterium aquatimens</name>
    <dbReference type="NCBI Taxonomy" id="1190508"/>
    <lineage>
        <taxon>Bacteria</taxon>
        <taxon>Bacillati</taxon>
        <taxon>Actinomycetota</taxon>
        <taxon>Actinomycetes</taxon>
        <taxon>Mycobacteriales</taxon>
        <taxon>Corynebacteriaceae</taxon>
        <taxon>Corynebacterium</taxon>
    </lineage>
</organism>
<proteinExistence type="predicted"/>
<keyword evidence="3" id="KW-1185">Reference proteome</keyword>
<feature type="domain" description="DUF4440" evidence="1">
    <location>
        <begin position="7"/>
        <end position="106"/>
    </location>
</feature>
<dbReference type="InterPro" id="IPR027843">
    <property type="entry name" value="DUF4440"/>
</dbReference>
<dbReference type="Pfam" id="PF14534">
    <property type="entry name" value="DUF4440"/>
    <property type="match status" value="1"/>
</dbReference>
<evidence type="ECO:0000259" key="1">
    <source>
        <dbReference type="Pfam" id="PF14534"/>
    </source>
</evidence>
<name>A0A931E2N7_9CORY</name>
<dbReference type="InterPro" id="IPR032710">
    <property type="entry name" value="NTF2-like_dom_sf"/>
</dbReference>
<dbReference type="AlphaFoldDB" id="A0A931E2N7"/>
<evidence type="ECO:0000313" key="3">
    <source>
        <dbReference type="Proteomes" id="UP000658613"/>
    </source>
</evidence>
<dbReference type="RefSeq" id="WP_196825029.1">
    <property type="nucleotide sequence ID" value="NZ_CP046980.1"/>
</dbReference>
<accession>A0A931E2N7</accession>
<comment type="caution">
    <text evidence="2">The sequence shown here is derived from an EMBL/GenBank/DDBJ whole genome shotgun (WGS) entry which is preliminary data.</text>
</comment>
<protein>
    <recommendedName>
        <fullName evidence="1">DUF4440 domain-containing protein</fullName>
    </recommendedName>
</protein>